<evidence type="ECO:0000259" key="5">
    <source>
        <dbReference type="PROSITE" id="PS50977"/>
    </source>
</evidence>
<protein>
    <submittedName>
        <fullName evidence="6">Transcriptional regulator, TetR family</fullName>
    </submittedName>
</protein>
<dbReference type="EMBL" id="CP001854">
    <property type="protein sequence ID" value="ADB52985.1"/>
    <property type="molecule type" value="Genomic_DNA"/>
</dbReference>
<dbReference type="InterPro" id="IPR050109">
    <property type="entry name" value="HTH-type_TetR-like_transc_reg"/>
</dbReference>
<evidence type="ECO:0000313" key="6">
    <source>
        <dbReference type="EMBL" id="ADB52985.1"/>
    </source>
</evidence>
<dbReference type="InterPro" id="IPR009057">
    <property type="entry name" value="Homeodomain-like_sf"/>
</dbReference>
<feature type="DNA-binding region" description="H-T-H motif" evidence="4">
    <location>
        <begin position="31"/>
        <end position="50"/>
    </location>
</feature>
<dbReference type="GO" id="GO:0003700">
    <property type="term" value="F:DNA-binding transcription factor activity"/>
    <property type="evidence" value="ECO:0007669"/>
    <property type="project" value="TreeGrafter"/>
</dbReference>
<gene>
    <name evidence="6" type="ordered locus">Cwoe_4572</name>
</gene>
<evidence type="ECO:0000256" key="4">
    <source>
        <dbReference type="PROSITE-ProRule" id="PRU00335"/>
    </source>
</evidence>
<dbReference type="PROSITE" id="PS50977">
    <property type="entry name" value="HTH_TETR_2"/>
    <property type="match status" value="1"/>
</dbReference>
<evidence type="ECO:0000256" key="1">
    <source>
        <dbReference type="ARBA" id="ARBA00023015"/>
    </source>
</evidence>
<organism evidence="6 7">
    <name type="scientific">Conexibacter woesei (strain DSM 14684 / CCUG 47730 / CIP 108061 / JCM 11494 / NBRC 100937 / ID131577)</name>
    <dbReference type="NCBI Taxonomy" id="469383"/>
    <lineage>
        <taxon>Bacteria</taxon>
        <taxon>Bacillati</taxon>
        <taxon>Actinomycetota</taxon>
        <taxon>Thermoleophilia</taxon>
        <taxon>Solirubrobacterales</taxon>
        <taxon>Conexibacteraceae</taxon>
        <taxon>Conexibacter</taxon>
    </lineage>
</organism>
<dbReference type="Proteomes" id="UP000008229">
    <property type="component" value="Chromosome"/>
</dbReference>
<dbReference type="SUPFAM" id="SSF46689">
    <property type="entry name" value="Homeodomain-like"/>
    <property type="match status" value="1"/>
</dbReference>
<evidence type="ECO:0000256" key="2">
    <source>
        <dbReference type="ARBA" id="ARBA00023125"/>
    </source>
</evidence>
<feature type="domain" description="HTH tetR-type" evidence="5">
    <location>
        <begin position="8"/>
        <end position="68"/>
    </location>
</feature>
<evidence type="ECO:0000256" key="3">
    <source>
        <dbReference type="ARBA" id="ARBA00023163"/>
    </source>
</evidence>
<dbReference type="PANTHER" id="PTHR30055:SF234">
    <property type="entry name" value="HTH-TYPE TRANSCRIPTIONAL REGULATOR BETI"/>
    <property type="match status" value="1"/>
</dbReference>
<reference evidence="6 7" key="1">
    <citation type="journal article" date="2010" name="Stand. Genomic Sci.">
        <title>Complete genome sequence of Conexibacter woesei type strain (ID131577).</title>
        <authorList>
            <person name="Pukall R."/>
            <person name="Lapidus A."/>
            <person name="Glavina Del Rio T."/>
            <person name="Copeland A."/>
            <person name="Tice H."/>
            <person name="Cheng J.-F."/>
            <person name="Lucas S."/>
            <person name="Chen F."/>
            <person name="Nolan M."/>
            <person name="Bruce D."/>
            <person name="Goodwin L."/>
            <person name="Pitluck S."/>
            <person name="Mavromatis K."/>
            <person name="Ivanova N."/>
            <person name="Ovchinnikova G."/>
            <person name="Pati A."/>
            <person name="Chen A."/>
            <person name="Palaniappan K."/>
            <person name="Land M."/>
            <person name="Hauser L."/>
            <person name="Chang Y.-J."/>
            <person name="Jeffries C.D."/>
            <person name="Chain P."/>
            <person name="Meincke L."/>
            <person name="Sims D."/>
            <person name="Brettin T."/>
            <person name="Detter J.C."/>
            <person name="Rohde M."/>
            <person name="Goeker M."/>
            <person name="Bristow J."/>
            <person name="Eisen J.A."/>
            <person name="Markowitz V."/>
            <person name="Kyrpides N.C."/>
            <person name="Klenk H.-P."/>
            <person name="Hugenholtz P."/>
        </authorList>
    </citation>
    <scope>NUCLEOTIDE SEQUENCE [LARGE SCALE GENOMIC DNA]</scope>
    <source>
        <strain evidence="7">DSM 14684 / CIP 108061 / JCM 11494 / NBRC 100937 / ID131577</strain>
    </source>
</reference>
<dbReference type="RefSeq" id="WP_012936036.1">
    <property type="nucleotide sequence ID" value="NC_013739.1"/>
</dbReference>
<keyword evidence="7" id="KW-1185">Reference proteome</keyword>
<dbReference type="GO" id="GO:0000976">
    <property type="term" value="F:transcription cis-regulatory region binding"/>
    <property type="evidence" value="ECO:0007669"/>
    <property type="project" value="TreeGrafter"/>
</dbReference>
<dbReference type="STRING" id="469383.Cwoe_4572"/>
<dbReference type="KEGG" id="cwo:Cwoe_4572"/>
<keyword evidence="2 4" id="KW-0238">DNA-binding</keyword>
<dbReference type="InterPro" id="IPR001647">
    <property type="entry name" value="HTH_TetR"/>
</dbReference>
<reference evidence="7" key="2">
    <citation type="submission" date="2010-01" db="EMBL/GenBank/DDBJ databases">
        <title>The complete genome of Conexibacter woesei DSM 14684.</title>
        <authorList>
            <consortium name="US DOE Joint Genome Institute (JGI-PGF)"/>
            <person name="Lucas S."/>
            <person name="Copeland A."/>
            <person name="Lapidus A."/>
            <person name="Glavina del Rio T."/>
            <person name="Dalin E."/>
            <person name="Tice H."/>
            <person name="Bruce D."/>
            <person name="Goodwin L."/>
            <person name="Pitluck S."/>
            <person name="Kyrpides N."/>
            <person name="Mavromatis K."/>
            <person name="Ivanova N."/>
            <person name="Mikhailova N."/>
            <person name="Chertkov O."/>
            <person name="Brettin T."/>
            <person name="Detter J.C."/>
            <person name="Han C."/>
            <person name="Larimer F."/>
            <person name="Land M."/>
            <person name="Hauser L."/>
            <person name="Markowitz V."/>
            <person name="Cheng J.-F."/>
            <person name="Hugenholtz P."/>
            <person name="Woyke T."/>
            <person name="Wu D."/>
            <person name="Pukall R."/>
            <person name="Steenblock K."/>
            <person name="Schneider S."/>
            <person name="Klenk H.-P."/>
            <person name="Eisen J.A."/>
        </authorList>
    </citation>
    <scope>NUCLEOTIDE SEQUENCE [LARGE SCALE GENOMIC DNA]</scope>
    <source>
        <strain evidence="7">DSM 14684 / CIP 108061 / JCM 11494 / NBRC 100937 / ID131577</strain>
    </source>
</reference>
<keyword evidence="3" id="KW-0804">Transcription</keyword>
<name>D3F8Z0_CONWI</name>
<dbReference type="PANTHER" id="PTHR30055">
    <property type="entry name" value="HTH-TYPE TRANSCRIPTIONAL REGULATOR RUTR"/>
    <property type="match status" value="1"/>
</dbReference>
<dbReference type="OrthoDB" id="5242485at2"/>
<proteinExistence type="predicted"/>
<keyword evidence="1" id="KW-0805">Transcription regulation</keyword>
<dbReference type="AlphaFoldDB" id="D3F8Z0"/>
<sequence length="200" mass="21489">METPVAIEGARERLVCGMNAAVAEKGYAPTTIADVVRHARVSKRTFYEHFGDKRACFLAAYDTASAHVLGAMRAASEAAAGAPWSERVERVVVAYLEAMAAKPELTQTFLIEILGAGPLALAHRRETMERFADQLVALCADLRRAEPQLRPVSRSLATAVVGGINELVLGAVEQGRASELAQLRRPAAELIRSVLTGPEP</sequence>
<evidence type="ECO:0000313" key="7">
    <source>
        <dbReference type="Proteomes" id="UP000008229"/>
    </source>
</evidence>
<dbReference type="Pfam" id="PF00440">
    <property type="entry name" value="TetR_N"/>
    <property type="match status" value="1"/>
</dbReference>
<dbReference type="Gene3D" id="1.10.357.10">
    <property type="entry name" value="Tetracycline Repressor, domain 2"/>
    <property type="match status" value="1"/>
</dbReference>
<dbReference type="HOGENOM" id="CLU_069356_13_1_11"/>
<accession>D3F8Z0</accession>
<dbReference type="eggNOG" id="COG1309">
    <property type="taxonomic scope" value="Bacteria"/>
</dbReference>